<dbReference type="Gene3D" id="2.170.16.10">
    <property type="entry name" value="Hedgehog/Intein (Hint) domain"/>
    <property type="match status" value="1"/>
</dbReference>
<feature type="domain" description="Hint" evidence="3">
    <location>
        <begin position="397"/>
        <end position="491"/>
    </location>
</feature>
<dbReference type="CDD" id="cd20684">
    <property type="entry name" value="CdiA-CT_Yk_RNaseA-like"/>
    <property type="match status" value="1"/>
</dbReference>
<dbReference type="SMART" id="SM00306">
    <property type="entry name" value="HintN"/>
    <property type="match status" value="1"/>
</dbReference>
<dbReference type="EMBL" id="BSUK01000001">
    <property type="protein sequence ID" value="GMA25746.1"/>
    <property type="molecule type" value="Genomic_DNA"/>
</dbReference>
<evidence type="ECO:0000256" key="2">
    <source>
        <dbReference type="SAM" id="Phobius"/>
    </source>
</evidence>
<name>A0ABQ6I506_9MICO</name>
<dbReference type="PROSITE" id="PS50817">
    <property type="entry name" value="INTEIN_N_TER"/>
    <property type="match status" value="1"/>
</dbReference>
<evidence type="ECO:0000313" key="5">
    <source>
        <dbReference type="Proteomes" id="UP001157091"/>
    </source>
</evidence>
<protein>
    <recommendedName>
        <fullName evidence="3">Hint domain-containing protein</fullName>
    </recommendedName>
</protein>
<dbReference type="CDD" id="cd00081">
    <property type="entry name" value="Hint"/>
    <property type="match status" value="1"/>
</dbReference>
<dbReference type="SUPFAM" id="SSF51294">
    <property type="entry name" value="Hedgehog/intein (Hint) domain"/>
    <property type="match status" value="1"/>
</dbReference>
<dbReference type="Pfam" id="PF07591">
    <property type="entry name" value="PT-HINT"/>
    <property type="match status" value="1"/>
</dbReference>
<dbReference type="InterPro" id="IPR006141">
    <property type="entry name" value="Intein_N"/>
</dbReference>
<reference evidence="5" key="1">
    <citation type="journal article" date="2019" name="Int. J. Syst. Evol. Microbiol.">
        <title>The Global Catalogue of Microorganisms (GCM) 10K type strain sequencing project: providing services to taxonomists for standard genome sequencing and annotation.</title>
        <authorList>
            <consortium name="The Broad Institute Genomics Platform"/>
            <consortium name="The Broad Institute Genome Sequencing Center for Infectious Disease"/>
            <person name="Wu L."/>
            <person name="Ma J."/>
        </authorList>
    </citation>
    <scope>NUCLEOTIDE SEQUENCE [LARGE SCALE GENOMIC DNA]</scope>
    <source>
        <strain evidence="5">NBRC 106348</strain>
    </source>
</reference>
<feature type="region of interest" description="Disordered" evidence="1">
    <location>
        <begin position="1"/>
        <end position="62"/>
    </location>
</feature>
<feature type="transmembrane region" description="Helical" evidence="2">
    <location>
        <begin position="299"/>
        <end position="320"/>
    </location>
</feature>
<dbReference type="InterPro" id="IPR041436">
    <property type="entry name" value="RNAse_A_bac"/>
</dbReference>
<dbReference type="Pfam" id="PF18431">
    <property type="entry name" value="RNAse_A_bac"/>
    <property type="match status" value="1"/>
</dbReference>
<keyword evidence="5" id="KW-1185">Reference proteome</keyword>
<gene>
    <name evidence="4" type="ORF">GCM10025864_35050</name>
</gene>
<accession>A0ABQ6I506</accession>
<dbReference type="Proteomes" id="UP001157091">
    <property type="component" value="Unassembled WGS sequence"/>
</dbReference>
<dbReference type="InterPro" id="IPR036844">
    <property type="entry name" value="Hint_dom_sf"/>
</dbReference>
<keyword evidence="2" id="KW-0472">Membrane</keyword>
<proteinExistence type="predicted"/>
<keyword evidence="2" id="KW-1133">Transmembrane helix</keyword>
<organism evidence="4 5">
    <name type="scientific">Luteimicrobium album</name>
    <dbReference type="NCBI Taxonomy" id="1054550"/>
    <lineage>
        <taxon>Bacteria</taxon>
        <taxon>Bacillati</taxon>
        <taxon>Actinomycetota</taxon>
        <taxon>Actinomycetes</taxon>
        <taxon>Micrococcales</taxon>
        <taxon>Luteimicrobium</taxon>
    </lineage>
</organism>
<evidence type="ECO:0000256" key="1">
    <source>
        <dbReference type="SAM" id="MobiDB-lite"/>
    </source>
</evidence>
<sequence>MDNVAESQQQPPPPPPPRDETNWPALLAPVDNLQPAPGSPIGSPTAARGSRGQWQRGGAGVGRPVDWSPVGLDVDPTPGDPVLVLSGGREYLDVADAINGAAAAMARLDTGGAISQAVDALVEARDDTIGQIRKAHGRYVAAGDALITYAGVLESVQTDTARALEQAGAAFDEQADAARTRTYYQQLAEVETDPATKNLYLQHADLAGQNAATSLQVVARATGDVAAAVDVRDRAAEDAAGHIHQAVAHDGLDDSWWDNWGAKFVAAIADVADLVSQITGTLAMVVAFIPGIGQALAGALLVIAAVAAITSALANIALAATGKRTWAQAGVAVAGAALSTLGLSTAARAATGISKTALGAGARQGATGLKSLGGGGLKSVGGAKGLGRQPVCKVGFGTCFTAGTLVATPDGDRAIETLQAGDTVYCYDQTTGTQTVETIEETFERTTTTLIHLTIDGHMITTTPEHPFMVTGLGWIQAADLRVGDRLITAADPDVTVDTVGAETADESVAVYNLHVHAHHTYYILAGEAAVLVHNMAAHDLSLAEHEASGSHVIARHVGKSRAYLKSRNLPLSSTFVDLETAKRATSANIETHRDVIKAWLAGKKPKLPFSGPLSRGDGITYVRELDKFVHSDTVVTVLKRDSGAPEGYRLLTSYPHWQGNNGSA</sequence>
<dbReference type="InterPro" id="IPR003587">
    <property type="entry name" value="Hint_dom_N"/>
</dbReference>
<evidence type="ECO:0000313" key="4">
    <source>
        <dbReference type="EMBL" id="GMA25746.1"/>
    </source>
</evidence>
<feature type="transmembrane region" description="Helical" evidence="2">
    <location>
        <begin position="326"/>
        <end position="347"/>
    </location>
</feature>
<keyword evidence="2" id="KW-0812">Transmembrane</keyword>
<comment type="caution">
    <text evidence="4">The sequence shown here is derived from an EMBL/GenBank/DDBJ whole genome shotgun (WGS) entry which is preliminary data.</text>
</comment>
<evidence type="ECO:0000259" key="3">
    <source>
        <dbReference type="SMART" id="SM00306"/>
    </source>
</evidence>